<sequence>GCRTLRRHYTNTDHLPKQVTFALHCPYVVRVYIMIHFHFEFLINMICYSAGYTVVMSWCLKILFCVPLFKFEHPPLQRSLHSPDSELLQRSVSLWD</sequence>
<dbReference type="AlphaFoldDB" id="A0A1A8LIX8"/>
<proteinExistence type="predicted"/>
<gene>
    <name evidence="1" type="primary">Nfu_g_1_019894</name>
</gene>
<reference evidence="1" key="2">
    <citation type="submission" date="2016-06" db="EMBL/GenBank/DDBJ databases">
        <title>The genome of a short-lived fish provides insights into sex chromosome evolution and the genetic control of aging.</title>
        <authorList>
            <person name="Reichwald K."/>
            <person name="Felder M."/>
            <person name="Petzold A."/>
            <person name="Koch P."/>
            <person name="Groth M."/>
            <person name="Platzer M."/>
        </authorList>
    </citation>
    <scope>NUCLEOTIDE SEQUENCE</scope>
    <source>
        <tissue evidence="1">Brain</tissue>
    </source>
</reference>
<name>A0A1A8LIX8_9TELE</name>
<organism evidence="1">
    <name type="scientific">Nothobranchius pienaari</name>
    <dbReference type="NCBI Taxonomy" id="704102"/>
    <lineage>
        <taxon>Eukaryota</taxon>
        <taxon>Metazoa</taxon>
        <taxon>Chordata</taxon>
        <taxon>Craniata</taxon>
        <taxon>Vertebrata</taxon>
        <taxon>Euteleostomi</taxon>
        <taxon>Actinopterygii</taxon>
        <taxon>Neopterygii</taxon>
        <taxon>Teleostei</taxon>
        <taxon>Neoteleostei</taxon>
        <taxon>Acanthomorphata</taxon>
        <taxon>Ovalentaria</taxon>
        <taxon>Atherinomorphae</taxon>
        <taxon>Cyprinodontiformes</taxon>
        <taxon>Nothobranchiidae</taxon>
        <taxon>Nothobranchius</taxon>
    </lineage>
</organism>
<feature type="non-terminal residue" evidence="1">
    <location>
        <position position="96"/>
    </location>
</feature>
<reference evidence="1" key="1">
    <citation type="submission" date="2016-05" db="EMBL/GenBank/DDBJ databases">
        <authorList>
            <person name="Lavstsen T."/>
            <person name="Jespersen J.S."/>
        </authorList>
    </citation>
    <scope>NUCLEOTIDE SEQUENCE</scope>
    <source>
        <tissue evidence="1">Brain</tissue>
    </source>
</reference>
<protein>
    <submittedName>
        <fullName evidence="1">Uncharacterized protein</fullName>
    </submittedName>
</protein>
<dbReference type="EMBL" id="HAEG01006865">
    <property type="protein sequence ID" value="SBR77815.1"/>
    <property type="molecule type" value="Transcribed_RNA"/>
</dbReference>
<accession>A0A1A8LIX8</accession>
<dbReference type="EMBL" id="HAEF01006457">
    <property type="protein sequence ID" value="SBR43839.1"/>
    <property type="molecule type" value="Transcribed_RNA"/>
</dbReference>
<evidence type="ECO:0000313" key="1">
    <source>
        <dbReference type="EMBL" id="SBR43839.1"/>
    </source>
</evidence>
<feature type="non-terminal residue" evidence="1">
    <location>
        <position position="1"/>
    </location>
</feature>